<dbReference type="GO" id="GO:0016787">
    <property type="term" value="F:hydrolase activity"/>
    <property type="evidence" value="ECO:0007669"/>
    <property type="project" value="UniProtKB-KW"/>
</dbReference>
<dbReference type="Proteomes" id="UP000477070">
    <property type="component" value="Unassembled WGS sequence"/>
</dbReference>
<dbReference type="PANTHER" id="PTHR11614">
    <property type="entry name" value="PHOSPHOLIPASE-RELATED"/>
    <property type="match status" value="1"/>
</dbReference>
<evidence type="ECO:0000313" key="4">
    <source>
        <dbReference type="EMBL" id="TLD94938.1"/>
    </source>
</evidence>
<dbReference type="Gene3D" id="3.40.50.1820">
    <property type="entry name" value="alpha/beta hydrolase"/>
    <property type="match status" value="2"/>
</dbReference>
<dbReference type="InterPro" id="IPR029058">
    <property type="entry name" value="AB_hydrolase_fold"/>
</dbReference>
<keyword evidence="4" id="KW-0378">Hydrolase</keyword>
<dbReference type="OrthoDB" id="9806902at2"/>
<comment type="caution">
    <text evidence="4">The sequence shown here is derived from an EMBL/GenBank/DDBJ whole genome shotgun (WGS) entry which is preliminary data.</text>
</comment>
<feature type="region of interest" description="Disordered" evidence="1">
    <location>
        <begin position="135"/>
        <end position="172"/>
    </location>
</feature>
<reference evidence="4 5" key="2">
    <citation type="journal article" date="2016" name="Infect. Immun.">
        <title>Helicobacter saguini, a Novel Helicobacter Isolated from Cotton-Top Tamarins with Ulcerative Colitis, Has Proinflammatory Properties and Induces Typhlocolitis and Dysplasia in Gnotobiotic IL-10-/- Mice.</title>
        <authorList>
            <person name="Shen Z."/>
            <person name="Mannion A."/>
            <person name="Whary M.T."/>
            <person name="Muthupalani S."/>
            <person name="Sheh A."/>
            <person name="Feng Y."/>
            <person name="Gong G."/>
            <person name="Vandamme P."/>
            <person name="Holcombe H.R."/>
            <person name="Paster B.J."/>
            <person name="Fox J.G."/>
        </authorList>
    </citation>
    <scope>NUCLEOTIDE SEQUENCE [LARGE SCALE GENOMIC DNA]</scope>
    <source>
        <strain evidence="4 5">MIT 97-6194</strain>
    </source>
</reference>
<name>A0A347VVI7_9HELI</name>
<evidence type="ECO:0000313" key="5">
    <source>
        <dbReference type="Proteomes" id="UP000029714"/>
    </source>
</evidence>
<gene>
    <name evidence="3" type="ORF">DCO61_04405</name>
    <name evidence="4" type="ORF">LS64_003165</name>
</gene>
<organism evidence="4 5">
    <name type="scientific">Helicobacter saguini</name>
    <dbReference type="NCBI Taxonomy" id="1548018"/>
    <lineage>
        <taxon>Bacteria</taxon>
        <taxon>Pseudomonadati</taxon>
        <taxon>Campylobacterota</taxon>
        <taxon>Epsilonproteobacteria</taxon>
        <taxon>Campylobacterales</taxon>
        <taxon>Helicobacteraceae</taxon>
        <taxon>Helicobacter</taxon>
    </lineage>
</organism>
<reference evidence="3 6" key="4">
    <citation type="submission" date="2019-12" db="EMBL/GenBank/DDBJ databases">
        <title>Multi-Generational Helicobacter saguini Isolates.</title>
        <authorList>
            <person name="Mannion A."/>
            <person name="Shen Z."/>
            <person name="Fox J.G."/>
        </authorList>
    </citation>
    <scope>NUCLEOTIDE SEQUENCE [LARGE SCALE GENOMIC DNA]</scope>
    <source>
        <strain evidence="3">16-048</strain>
        <strain evidence="6">16-048 (F4)</strain>
    </source>
</reference>
<dbReference type="EMBL" id="JRMP02000004">
    <property type="protein sequence ID" value="TLD94938.1"/>
    <property type="molecule type" value="Genomic_DNA"/>
</dbReference>
<dbReference type="Pfam" id="PF12146">
    <property type="entry name" value="Hydrolase_4"/>
    <property type="match status" value="2"/>
</dbReference>
<feature type="domain" description="Serine aminopeptidase S33" evidence="2">
    <location>
        <begin position="59"/>
        <end position="101"/>
    </location>
</feature>
<reference evidence="4 5" key="1">
    <citation type="journal article" date="2014" name="Genome Announc.">
        <title>Draft genome sequences of eight enterohepatic helicobacter species isolated from both laboratory and wild rodents.</title>
        <authorList>
            <person name="Sheh A."/>
            <person name="Shen Z."/>
            <person name="Fox J.G."/>
        </authorList>
    </citation>
    <scope>NUCLEOTIDE SEQUENCE [LARGE SCALE GENOMIC DNA]</scope>
    <source>
        <strain evidence="4 5">MIT 97-6194</strain>
    </source>
</reference>
<protein>
    <submittedName>
        <fullName evidence="3">Alpha/beta fold hydrolase</fullName>
    </submittedName>
    <submittedName>
        <fullName evidence="4">Alpha/beta hydrolase</fullName>
    </submittedName>
</protein>
<evidence type="ECO:0000256" key="1">
    <source>
        <dbReference type="SAM" id="MobiDB-lite"/>
    </source>
</evidence>
<feature type="compositionally biased region" description="Polar residues" evidence="1">
    <location>
        <begin position="142"/>
        <end position="166"/>
    </location>
</feature>
<accession>A0A347VVI7</accession>
<dbReference type="EMBL" id="QBIU01000001">
    <property type="protein sequence ID" value="MWV69269.1"/>
    <property type="molecule type" value="Genomic_DNA"/>
</dbReference>
<dbReference type="RefSeq" id="WP_052062682.1">
    <property type="nucleotide sequence ID" value="NZ_JRMP02000004.1"/>
</dbReference>
<evidence type="ECO:0000313" key="6">
    <source>
        <dbReference type="Proteomes" id="UP000477070"/>
    </source>
</evidence>
<proteinExistence type="predicted"/>
<dbReference type="AlphaFoldDB" id="A0A347VVI7"/>
<evidence type="ECO:0000313" key="3">
    <source>
        <dbReference type="EMBL" id="MWV69269.1"/>
    </source>
</evidence>
<sequence length="451" mass="49910">MESSSLESSLSDCQNAKSDLNFENLKVMKNLTFDSSDGLKIFYDIYEPNFTDSIESKNVIIQIAHGMVEHKERYTWLCSNLANRGYIVGINDHRGHGKSVDSTHFWGEMVGSNSSSRMQSSRELDSHFVDERSSSISSFESTQPANLTHDTRITTKQYSQNTNSKSKPARVNPAEASLGDFVGCQGSGDGSLLDIKTQATTADSRKSVKKATQGNDGFMKAIDDMFSLTQILKQKYKNKKFVLLGHSMGSLLSRGYLKMYGENLDALILSGSPANNPLLKVGIALAKMLKFLKLESKGKEIINNLSFGGFNKPFANPSKDNIHSSGPCAWICRDKAIVDAYLADKACQFIFSLDSFIALFRGTLWVQTPLDSNSVLQDSNRVKPPILILSGESDACGNFGKGVKIIAQNFESSGFKVTLKLYPNARHEIFNEINKEEILNDLLLWLKNNGL</sequence>
<dbReference type="SUPFAM" id="SSF53474">
    <property type="entry name" value="alpha/beta-Hydrolases"/>
    <property type="match status" value="1"/>
</dbReference>
<keyword evidence="5" id="KW-1185">Reference proteome</keyword>
<reference evidence="4" key="3">
    <citation type="submission" date="2018-04" db="EMBL/GenBank/DDBJ databases">
        <authorList>
            <person name="Sheh A."/>
            <person name="Shen Z."/>
            <person name="Mannion A.J."/>
            <person name="Fox J.G."/>
        </authorList>
    </citation>
    <scope>NUCLEOTIDE SEQUENCE</scope>
    <source>
        <strain evidence="4">MIT 97-6194</strain>
    </source>
</reference>
<evidence type="ECO:0000259" key="2">
    <source>
        <dbReference type="Pfam" id="PF12146"/>
    </source>
</evidence>
<dbReference type="Proteomes" id="UP000029714">
    <property type="component" value="Unassembled WGS sequence"/>
</dbReference>
<dbReference type="InterPro" id="IPR022742">
    <property type="entry name" value="Hydrolase_4"/>
</dbReference>
<dbReference type="InterPro" id="IPR051044">
    <property type="entry name" value="MAG_DAG_Lipase"/>
</dbReference>
<feature type="domain" description="Serine aminopeptidase S33" evidence="2">
    <location>
        <begin position="216"/>
        <end position="433"/>
    </location>
</feature>